<proteinExistence type="inferred from homology"/>
<dbReference type="AlphaFoldDB" id="A0A6I3IFZ9"/>
<dbReference type="GO" id="GO:0000166">
    <property type="term" value="F:nucleotide binding"/>
    <property type="evidence" value="ECO:0007669"/>
    <property type="project" value="InterPro"/>
</dbReference>
<evidence type="ECO:0000313" key="6">
    <source>
        <dbReference type="EMBL" id="MTB70695.1"/>
    </source>
</evidence>
<evidence type="ECO:0000256" key="1">
    <source>
        <dbReference type="ARBA" id="ARBA00010928"/>
    </source>
</evidence>
<dbReference type="EMBL" id="WLVL01000006">
    <property type="protein sequence ID" value="MTB70695.1"/>
    <property type="molecule type" value="Genomic_DNA"/>
</dbReference>
<evidence type="ECO:0000256" key="3">
    <source>
        <dbReference type="ARBA" id="ARBA00023027"/>
    </source>
</evidence>
<dbReference type="InterPro" id="IPR050984">
    <property type="entry name" value="Gfo/Idh/MocA_domain"/>
</dbReference>
<dbReference type="SUPFAM" id="SSF51735">
    <property type="entry name" value="NAD(P)-binding Rossmann-fold domains"/>
    <property type="match status" value="1"/>
</dbReference>
<gene>
    <name evidence="6" type="ORF">GGG17_01620</name>
</gene>
<dbReference type="PANTHER" id="PTHR22604:SF105">
    <property type="entry name" value="TRANS-1,2-DIHYDROBENZENE-1,2-DIOL DEHYDROGENASE"/>
    <property type="match status" value="1"/>
</dbReference>
<keyword evidence="3" id="KW-0520">NAD</keyword>
<keyword evidence="2" id="KW-0560">Oxidoreductase</keyword>
<dbReference type="Pfam" id="PF01408">
    <property type="entry name" value="GFO_IDH_MocA"/>
    <property type="match status" value="1"/>
</dbReference>
<dbReference type="GO" id="GO:0016491">
    <property type="term" value="F:oxidoreductase activity"/>
    <property type="evidence" value="ECO:0007669"/>
    <property type="project" value="UniProtKB-KW"/>
</dbReference>
<organism evidence="6 7">
    <name type="scientific">Arsenicicoccus cauae</name>
    <dbReference type="NCBI Taxonomy" id="2663847"/>
    <lineage>
        <taxon>Bacteria</taxon>
        <taxon>Bacillati</taxon>
        <taxon>Actinomycetota</taxon>
        <taxon>Actinomycetes</taxon>
        <taxon>Micrococcales</taxon>
        <taxon>Intrasporangiaceae</taxon>
        <taxon>Arsenicicoccus</taxon>
    </lineage>
</organism>
<dbReference type="Pfam" id="PF22725">
    <property type="entry name" value="GFO_IDH_MocA_C3"/>
    <property type="match status" value="1"/>
</dbReference>
<dbReference type="Gene3D" id="3.40.50.720">
    <property type="entry name" value="NAD(P)-binding Rossmann-like Domain"/>
    <property type="match status" value="1"/>
</dbReference>
<accession>A0A6I3IFZ9</accession>
<dbReference type="InterPro" id="IPR000683">
    <property type="entry name" value="Gfo/Idh/MocA-like_OxRdtase_N"/>
</dbReference>
<dbReference type="InterPro" id="IPR036291">
    <property type="entry name" value="NAD(P)-bd_dom_sf"/>
</dbReference>
<evidence type="ECO:0000259" key="5">
    <source>
        <dbReference type="Pfam" id="PF22725"/>
    </source>
</evidence>
<dbReference type="Proteomes" id="UP000431092">
    <property type="component" value="Unassembled WGS sequence"/>
</dbReference>
<protein>
    <submittedName>
        <fullName evidence="6">Gfo/Idh/MocA family oxidoreductase</fullName>
    </submittedName>
</protein>
<comment type="caution">
    <text evidence="6">The sequence shown here is derived from an EMBL/GenBank/DDBJ whole genome shotgun (WGS) entry which is preliminary data.</text>
</comment>
<feature type="domain" description="GFO/IDH/MocA-like oxidoreductase" evidence="5">
    <location>
        <begin position="147"/>
        <end position="259"/>
    </location>
</feature>
<evidence type="ECO:0000256" key="2">
    <source>
        <dbReference type="ARBA" id="ARBA00023002"/>
    </source>
</evidence>
<dbReference type="RefSeq" id="WP_154592063.1">
    <property type="nucleotide sequence ID" value="NZ_WLVL01000006.1"/>
</dbReference>
<name>A0A6I3IFZ9_9MICO</name>
<evidence type="ECO:0000259" key="4">
    <source>
        <dbReference type="Pfam" id="PF01408"/>
    </source>
</evidence>
<reference evidence="6 7" key="1">
    <citation type="submission" date="2019-11" db="EMBL/GenBank/DDBJ databases">
        <title>Whole genome sequencing identifies a novel species of the genus Arsenicicoccus isolated from human blood.</title>
        <authorList>
            <person name="Jeong J.H."/>
            <person name="Kweon O.J."/>
            <person name="Kim H.R."/>
            <person name="Kim T.-H."/>
            <person name="Ha S.-M."/>
            <person name="Lee M.-K."/>
        </authorList>
    </citation>
    <scope>NUCLEOTIDE SEQUENCE [LARGE SCALE GENOMIC DNA]</scope>
    <source>
        <strain evidence="6 7">MKL-02</strain>
    </source>
</reference>
<evidence type="ECO:0000313" key="7">
    <source>
        <dbReference type="Proteomes" id="UP000431092"/>
    </source>
</evidence>
<feature type="domain" description="Gfo/Idh/MocA-like oxidoreductase N-terminal" evidence="4">
    <location>
        <begin position="21"/>
        <end position="136"/>
    </location>
</feature>
<comment type="similarity">
    <text evidence="1">Belongs to the Gfo/Idh/MocA family.</text>
</comment>
<dbReference type="PANTHER" id="PTHR22604">
    <property type="entry name" value="OXIDOREDUCTASES"/>
    <property type="match status" value="1"/>
</dbReference>
<dbReference type="InterPro" id="IPR055170">
    <property type="entry name" value="GFO_IDH_MocA-like_dom"/>
</dbReference>
<keyword evidence="7" id="KW-1185">Reference proteome</keyword>
<dbReference type="Gene3D" id="3.30.360.10">
    <property type="entry name" value="Dihydrodipicolinate Reductase, domain 2"/>
    <property type="match status" value="1"/>
</dbReference>
<dbReference type="SUPFAM" id="SSF55347">
    <property type="entry name" value="Glyceraldehyde-3-phosphate dehydrogenase-like, C-terminal domain"/>
    <property type="match status" value="1"/>
</dbReference>
<sequence length="341" mass="36111">MSFPHSLPEPRLPDPTGGPALRWGILGTGWIAERFAASVLRHTNHQVVAVGSRSEEGAQRFTGRLGGEPLGSYAELVAHPRVDVVYVASPHPQHVEHALLAIAAGKHVLVEKPMAIDATGARRIAEAARAAGVLAMEAMWSLCLPKFRVLRRLLDDGVLGEPTMVSADIGEYFPDAHRIHDPALAGGAMMDLGTYPLTLATWVLGAPTEVAAQGVRGPTGTMAQTTMTLRHGDAQSALHASALVETPTVAAISGTDAWVSLDGPWYQPGSFTLHGRDGGQLRHLEAATAHDGLYWEALEVAHCLGEGRVESGIRPLDATIATLEAMDQVRAVTGDRLAGES</sequence>